<name>A0A0V0GKG9_SOLCH</name>
<accession>A0A0V0GKG9</accession>
<reference evidence="1" key="1">
    <citation type="submission" date="2015-12" db="EMBL/GenBank/DDBJ databases">
        <title>Gene expression during late stages of embryo sac development: a critical building block for successful pollen-pistil interactions.</title>
        <authorList>
            <person name="Liu Y."/>
            <person name="Joly V."/>
            <person name="Sabar M."/>
            <person name="Matton D.P."/>
        </authorList>
    </citation>
    <scope>NUCLEOTIDE SEQUENCE</scope>
</reference>
<protein>
    <submittedName>
        <fullName evidence="1">Putative ovule protein</fullName>
    </submittedName>
</protein>
<sequence>MRHYDKLKTGNQEQARQGGANCQKDIFSFCTHITKSKPNRAQLKTMQGVINFNCWIAIRLVVWPSAEVHRPG</sequence>
<evidence type="ECO:0000313" key="1">
    <source>
        <dbReference type="EMBL" id="JAP08705.1"/>
    </source>
</evidence>
<proteinExistence type="predicted"/>
<dbReference type="AlphaFoldDB" id="A0A0V0GKG9"/>
<organism evidence="1">
    <name type="scientific">Solanum chacoense</name>
    <name type="common">Chaco potato</name>
    <dbReference type="NCBI Taxonomy" id="4108"/>
    <lineage>
        <taxon>Eukaryota</taxon>
        <taxon>Viridiplantae</taxon>
        <taxon>Streptophyta</taxon>
        <taxon>Embryophyta</taxon>
        <taxon>Tracheophyta</taxon>
        <taxon>Spermatophyta</taxon>
        <taxon>Magnoliopsida</taxon>
        <taxon>eudicotyledons</taxon>
        <taxon>Gunneridae</taxon>
        <taxon>Pentapetalae</taxon>
        <taxon>asterids</taxon>
        <taxon>lamiids</taxon>
        <taxon>Solanales</taxon>
        <taxon>Solanaceae</taxon>
        <taxon>Solanoideae</taxon>
        <taxon>Solaneae</taxon>
        <taxon>Solanum</taxon>
    </lineage>
</organism>
<dbReference type="EMBL" id="GEDG01036425">
    <property type="protein sequence ID" value="JAP08705.1"/>
    <property type="molecule type" value="Transcribed_RNA"/>
</dbReference>
<feature type="non-terminal residue" evidence="1">
    <location>
        <position position="72"/>
    </location>
</feature>